<dbReference type="InterPro" id="IPR001343">
    <property type="entry name" value="Hemolysn_Ca-bd"/>
</dbReference>
<evidence type="ECO:0000259" key="3">
    <source>
        <dbReference type="Pfam" id="PF06468"/>
    </source>
</evidence>
<evidence type="ECO:0000313" key="5">
    <source>
        <dbReference type="Proteomes" id="UP000444174"/>
    </source>
</evidence>
<comment type="caution">
    <text evidence="4">The sequence shown here is derived from an EMBL/GenBank/DDBJ whole genome shotgun (WGS) entry which is preliminary data.</text>
</comment>
<comment type="subcellular location">
    <subcellularLocation>
        <location evidence="1">Secreted</location>
    </subcellularLocation>
</comment>
<dbReference type="GO" id="GO:0005576">
    <property type="term" value="C:extracellular region"/>
    <property type="evidence" value="ECO:0007669"/>
    <property type="project" value="UniProtKB-SubCell"/>
</dbReference>
<reference evidence="4 5" key="1">
    <citation type="submission" date="2019-10" db="EMBL/GenBank/DDBJ databases">
        <title>Epibacterium sp. nov., isolated from seawater.</title>
        <authorList>
            <person name="Zhang X."/>
            <person name="Li N."/>
        </authorList>
    </citation>
    <scope>NUCLEOTIDE SEQUENCE [LARGE SCALE GENOMIC DNA]</scope>
    <source>
        <strain evidence="4 5">SM1979</strain>
    </source>
</reference>
<dbReference type="PRINTS" id="PR00313">
    <property type="entry name" value="CABNDNGRPT"/>
</dbReference>
<evidence type="ECO:0000256" key="1">
    <source>
        <dbReference type="ARBA" id="ARBA00004613"/>
    </source>
</evidence>
<dbReference type="InterPro" id="IPR050557">
    <property type="entry name" value="RTX_toxin/Mannuronan_C5-epim"/>
</dbReference>
<evidence type="ECO:0000256" key="2">
    <source>
        <dbReference type="ARBA" id="ARBA00022525"/>
    </source>
</evidence>
<dbReference type="GO" id="GO:0005509">
    <property type="term" value="F:calcium ion binding"/>
    <property type="evidence" value="ECO:0007669"/>
    <property type="project" value="InterPro"/>
</dbReference>
<gene>
    <name evidence="4" type="ORF">GFB49_04235</name>
</gene>
<sequence>MTDIRIAVQNTSPTGGTFLTPFWFAAHDEGFDVFNLGEASSAGLEALAEDGNFAPINEEVTAFDADAVTGAVLGANGPIATAERTATTVTIDGTQNAYISLAAMILPSNDAFVGTEEEIKLFDETGAFTGVKNITFEGSDVLDAGTEENTELDAAFINQMGPNTGEDENGVVTVHEGFLPEGEGSILGGTNAADAFIDPDVADFTQEGAGIATVHINEFAETTGTDATDLVQGTAVDDIVSAGNGHDVIFGRAGWDVLNGEGGNDVIFGGNGWDHLTGGAGADKLYGGNGNDIVEGGNGLDFVFGGRGNDVIDGGAGRDYLTGGRGEDTFVFADDYDRDRIRDFDVEEDYIALSIDGVESYDDLAAFSVANDQRTVLNFGEGDVLVVNGVTFDELSADNFLFG</sequence>
<protein>
    <recommendedName>
        <fullName evidence="3">Spondin domain-containing protein</fullName>
    </recommendedName>
</protein>
<accession>A0A843Y9R0</accession>
<organism evidence="4 5">
    <name type="scientific">Tritonibacter litoralis</name>
    <dbReference type="NCBI Taxonomy" id="2662264"/>
    <lineage>
        <taxon>Bacteria</taxon>
        <taxon>Pseudomonadati</taxon>
        <taxon>Pseudomonadota</taxon>
        <taxon>Alphaproteobacteria</taxon>
        <taxon>Rhodobacterales</taxon>
        <taxon>Paracoccaceae</taxon>
        <taxon>Tritonibacter</taxon>
    </lineage>
</organism>
<feature type="domain" description="Spondin" evidence="3">
    <location>
        <begin position="24"/>
        <end position="149"/>
    </location>
</feature>
<dbReference type="PANTHER" id="PTHR38340:SF1">
    <property type="entry name" value="S-LAYER PROTEIN"/>
    <property type="match status" value="1"/>
</dbReference>
<keyword evidence="5" id="KW-1185">Reference proteome</keyword>
<proteinExistence type="predicted"/>
<evidence type="ECO:0000313" key="4">
    <source>
        <dbReference type="EMBL" id="MQQ07656.1"/>
    </source>
</evidence>
<dbReference type="Proteomes" id="UP000444174">
    <property type="component" value="Unassembled WGS sequence"/>
</dbReference>
<dbReference type="Pfam" id="PF06468">
    <property type="entry name" value="Spond_N"/>
    <property type="match status" value="1"/>
</dbReference>
<keyword evidence="2" id="KW-0964">Secreted</keyword>
<dbReference type="PANTHER" id="PTHR38340">
    <property type="entry name" value="S-LAYER PROTEIN"/>
    <property type="match status" value="1"/>
</dbReference>
<dbReference type="InterPro" id="IPR038678">
    <property type="entry name" value="Spondin_N_sf"/>
</dbReference>
<dbReference type="EMBL" id="WIBF01000002">
    <property type="protein sequence ID" value="MQQ07656.1"/>
    <property type="molecule type" value="Genomic_DNA"/>
</dbReference>
<dbReference type="Gene3D" id="2.150.10.10">
    <property type="entry name" value="Serralysin-like metalloprotease, C-terminal"/>
    <property type="match status" value="2"/>
</dbReference>
<name>A0A843Y9R0_9RHOB</name>
<dbReference type="Pfam" id="PF00353">
    <property type="entry name" value="HemolysinCabind"/>
    <property type="match status" value="2"/>
</dbReference>
<dbReference type="RefSeq" id="WP_153214584.1">
    <property type="nucleotide sequence ID" value="NZ_WIBF01000002.1"/>
</dbReference>
<dbReference type="InterPro" id="IPR011049">
    <property type="entry name" value="Serralysin-like_metalloprot_C"/>
</dbReference>
<dbReference type="SUPFAM" id="SSF51120">
    <property type="entry name" value="beta-Roll"/>
    <property type="match status" value="2"/>
</dbReference>
<dbReference type="PROSITE" id="PS00330">
    <property type="entry name" value="HEMOLYSIN_CALCIUM"/>
    <property type="match status" value="1"/>
</dbReference>
<dbReference type="Gene3D" id="2.60.40.2130">
    <property type="entry name" value="F-spondin domain"/>
    <property type="match status" value="1"/>
</dbReference>
<dbReference type="InterPro" id="IPR009465">
    <property type="entry name" value="Spondin_N"/>
</dbReference>
<dbReference type="NCBIfam" id="NF038123">
    <property type="entry name" value="NF038123_dom"/>
    <property type="match status" value="1"/>
</dbReference>
<dbReference type="InterPro" id="IPR018511">
    <property type="entry name" value="Hemolysin-typ_Ca-bd_CS"/>
</dbReference>
<dbReference type="AlphaFoldDB" id="A0A843Y9R0"/>